<accession>A0A3N2Q2M4</accession>
<dbReference type="RefSeq" id="XP_028468734.1">
    <property type="nucleotide sequence ID" value="XM_028606517.1"/>
</dbReference>
<evidence type="ECO:0000313" key="3">
    <source>
        <dbReference type="Proteomes" id="UP000272025"/>
    </source>
</evidence>
<protein>
    <submittedName>
        <fullName evidence="2">Uncharacterized protein</fullName>
    </submittedName>
</protein>
<gene>
    <name evidence="2" type="ORF">SODALDRAFT_108141</name>
</gene>
<dbReference type="EMBL" id="ML119052">
    <property type="protein sequence ID" value="ROT40928.1"/>
    <property type="molecule type" value="Genomic_DNA"/>
</dbReference>
<reference evidence="2 3" key="1">
    <citation type="journal article" date="2018" name="Mol. Ecol.">
        <title>The obligate alkalophilic soda-lake fungus Sodiomyces alkalinus has shifted to a protein diet.</title>
        <authorList>
            <person name="Grum-Grzhimaylo A.A."/>
            <person name="Falkoski D.L."/>
            <person name="van den Heuvel J."/>
            <person name="Valero-Jimenez C.A."/>
            <person name="Min B."/>
            <person name="Choi I.G."/>
            <person name="Lipzen A."/>
            <person name="Daum C.G."/>
            <person name="Aanen D.K."/>
            <person name="Tsang A."/>
            <person name="Henrissat B."/>
            <person name="Bilanenko E.N."/>
            <person name="de Vries R.P."/>
            <person name="van Kan J.A.L."/>
            <person name="Grigoriev I.V."/>
            <person name="Debets A.J.M."/>
        </authorList>
    </citation>
    <scope>NUCLEOTIDE SEQUENCE [LARGE SCALE GENOMIC DNA]</scope>
    <source>
        <strain evidence="2 3">F11</strain>
    </source>
</reference>
<evidence type="ECO:0000256" key="1">
    <source>
        <dbReference type="SAM" id="Phobius"/>
    </source>
</evidence>
<keyword evidence="1" id="KW-0812">Transmembrane</keyword>
<dbReference type="Proteomes" id="UP000272025">
    <property type="component" value="Unassembled WGS sequence"/>
</dbReference>
<proteinExistence type="predicted"/>
<organism evidence="2 3">
    <name type="scientific">Sodiomyces alkalinus (strain CBS 110278 / VKM F-3762 / F11)</name>
    <name type="common">Alkaliphilic filamentous fungus</name>
    <dbReference type="NCBI Taxonomy" id="1314773"/>
    <lineage>
        <taxon>Eukaryota</taxon>
        <taxon>Fungi</taxon>
        <taxon>Dikarya</taxon>
        <taxon>Ascomycota</taxon>
        <taxon>Pezizomycotina</taxon>
        <taxon>Sordariomycetes</taxon>
        <taxon>Hypocreomycetidae</taxon>
        <taxon>Glomerellales</taxon>
        <taxon>Plectosphaerellaceae</taxon>
        <taxon>Sodiomyces</taxon>
    </lineage>
</organism>
<keyword evidence="1" id="KW-0472">Membrane</keyword>
<sequence>MYTSCCRQIKRMIETWEPAWRRFYVLVLVLHFVLSIIYDEGENKQDCWECSATLTAVRQTRSSQSTCNNIVLTNPLGFVCTSIRCY</sequence>
<name>A0A3N2Q2M4_SODAK</name>
<feature type="transmembrane region" description="Helical" evidence="1">
    <location>
        <begin position="21"/>
        <end position="38"/>
    </location>
</feature>
<dbReference type="AlphaFoldDB" id="A0A3N2Q2M4"/>
<evidence type="ECO:0000313" key="2">
    <source>
        <dbReference type="EMBL" id="ROT40928.1"/>
    </source>
</evidence>
<dbReference type="GeneID" id="39574995"/>
<keyword evidence="1" id="KW-1133">Transmembrane helix</keyword>
<keyword evidence="3" id="KW-1185">Reference proteome</keyword>